<dbReference type="Proteomes" id="UP000526184">
    <property type="component" value="Unassembled WGS sequence"/>
</dbReference>
<dbReference type="GO" id="GO:0016020">
    <property type="term" value="C:membrane"/>
    <property type="evidence" value="ECO:0007669"/>
    <property type="project" value="TreeGrafter"/>
</dbReference>
<feature type="region of interest" description="Disordered" evidence="3">
    <location>
        <begin position="44"/>
        <end position="69"/>
    </location>
</feature>
<dbReference type="PANTHER" id="PTHR10587">
    <property type="entry name" value="GLYCOSYL TRANSFERASE-RELATED"/>
    <property type="match status" value="1"/>
</dbReference>
<evidence type="ECO:0000313" key="5">
    <source>
        <dbReference type="EMBL" id="NYV28323.1"/>
    </source>
</evidence>
<keyword evidence="1" id="KW-0479">Metal-binding</keyword>
<dbReference type="InterPro" id="IPR002509">
    <property type="entry name" value="NODB_dom"/>
</dbReference>
<protein>
    <submittedName>
        <fullName evidence="5">Polysaccharide deacetylase family protein</fullName>
    </submittedName>
</protein>
<evidence type="ECO:0000256" key="1">
    <source>
        <dbReference type="ARBA" id="ARBA00022723"/>
    </source>
</evidence>
<evidence type="ECO:0000256" key="3">
    <source>
        <dbReference type="SAM" id="MobiDB-lite"/>
    </source>
</evidence>
<dbReference type="GO" id="GO:0005975">
    <property type="term" value="P:carbohydrate metabolic process"/>
    <property type="evidence" value="ECO:0007669"/>
    <property type="project" value="InterPro"/>
</dbReference>
<proteinExistence type="predicted"/>
<dbReference type="Gene3D" id="3.20.20.370">
    <property type="entry name" value="Glycoside hydrolase/deacetylase"/>
    <property type="match status" value="1"/>
</dbReference>
<feature type="domain" description="NodB homology" evidence="4">
    <location>
        <begin position="160"/>
        <end position="336"/>
    </location>
</feature>
<gene>
    <name evidence="5" type="ORF">HP397_05850</name>
</gene>
<dbReference type="EMBL" id="JABMKT010000033">
    <property type="protein sequence ID" value="NYV28323.1"/>
    <property type="molecule type" value="Genomic_DNA"/>
</dbReference>
<dbReference type="InterPro" id="IPR050248">
    <property type="entry name" value="Polysacc_deacetylase_ArnD"/>
</dbReference>
<sequence length="347" mass="40547">MKVSLKGLIAFMIIFNLISCGSAKNDEQIKENVSVEKPVEEIKEEKVEEQKEEVKEEVKEEKTQKKNEDTKEEVIVGKNDILRYHYRRIAKKIDPNVSFDGVNLEKYRITDTEIFFGDNEELALDLEKFRPIFKSGVGLPSLYYGATLNPKKREVDMTKKHLVFTFDDGPRNKNHEAIREIFNEYDQTASFFVLGEMVKKNPQMIVKTYLDGHEIMGHSYTHPNLTKLSSEKVWEEYQKTNDEIFKVIGLDVWRIRPPYGAANDRVRDIVGGRENSILWDVDSLDWKSRNVDKIVARVLPVVKDGDVVLFHDLYKETYEAVKYMVPILIEQGYQFISYEDMMNIKNR</sequence>
<comment type="caution">
    <text evidence="5">The sequence shown here is derived from an EMBL/GenBank/DDBJ whole genome shotgun (WGS) entry which is preliminary data.</text>
</comment>
<evidence type="ECO:0000256" key="2">
    <source>
        <dbReference type="ARBA" id="ARBA00022801"/>
    </source>
</evidence>
<name>A0A7Z0PGL0_9FUSO</name>
<evidence type="ECO:0000313" key="6">
    <source>
        <dbReference type="Proteomes" id="UP000526184"/>
    </source>
</evidence>
<dbReference type="AlphaFoldDB" id="A0A7Z0PGL0"/>
<dbReference type="GO" id="GO:0046872">
    <property type="term" value="F:metal ion binding"/>
    <property type="evidence" value="ECO:0007669"/>
    <property type="project" value="UniProtKB-KW"/>
</dbReference>
<dbReference type="PROSITE" id="PS51677">
    <property type="entry name" value="NODB"/>
    <property type="match status" value="1"/>
</dbReference>
<accession>A0A7Z0PGL0</accession>
<reference evidence="5 6" key="1">
    <citation type="submission" date="2020-05" db="EMBL/GenBank/DDBJ databases">
        <title>Streptobacillus felis strain LHL191014123.</title>
        <authorList>
            <person name="Fawzy A."/>
            <person name="Rau J."/>
            <person name="Risse K."/>
            <person name="Schauerte N."/>
            <person name="Geiger C."/>
            <person name="Blom J."/>
            <person name="Imirzalioglu C."/>
            <person name="Falgenhauer J."/>
            <person name="Bach A."/>
            <person name="Herden C."/>
            <person name="Eisenberg T."/>
        </authorList>
    </citation>
    <scope>NUCLEOTIDE SEQUENCE [LARGE SCALE GENOMIC DNA]</scope>
    <source>
        <strain evidence="5 6">LHL191014123</strain>
    </source>
</reference>
<keyword evidence="2" id="KW-0378">Hydrolase</keyword>
<organism evidence="5 6">
    <name type="scientific">Streptobacillus felis</name>
    <dbReference type="NCBI Taxonomy" id="1384509"/>
    <lineage>
        <taxon>Bacteria</taxon>
        <taxon>Fusobacteriati</taxon>
        <taxon>Fusobacteriota</taxon>
        <taxon>Fusobacteriia</taxon>
        <taxon>Fusobacteriales</taxon>
        <taxon>Leptotrichiaceae</taxon>
        <taxon>Streptobacillus</taxon>
    </lineage>
</organism>
<dbReference type="RefSeq" id="WP_180136310.1">
    <property type="nucleotide sequence ID" value="NZ_JABMKT010000033.1"/>
</dbReference>
<dbReference type="GO" id="GO:0016810">
    <property type="term" value="F:hydrolase activity, acting on carbon-nitrogen (but not peptide) bonds"/>
    <property type="evidence" value="ECO:0007669"/>
    <property type="project" value="InterPro"/>
</dbReference>
<dbReference type="SUPFAM" id="SSF88713">
    <property type="entry name" value="Glycoside hydrolase/deacetylase"/>
    <property type="match status" value="1"/>
</dbReference>
<evidence type="ECO:0000259" key="4">
    <source>
        <dbReference type="PROSITE" id="PS51677"/>
    </source>
</evidence>
<dbReference type="InterPro" id="IPR011330">
    <property type="entry name" value="Glyco_hydro/deAcase_b/a-brl"/>
</dbReference>
<dbReference type="CDD" id="cd10954">
    <property type="entry name" value="CE4_CtAXE_like"/>
    <property type="match status" value="1"/>
</dbReference>
<dbReference type="Pfam" id="PF01522">
    <property type="entry name" value="Polysacc_deac_1"/>
    <property type="match status" value="1"/>
</dbReference>
<dbReference type="PANTHER" id="PTHR10587:SF133">
    <property type="entry name" value="CHITIN DEACETYLASE 1-RELATED"/>
    <property type="match status" value="1"/>
</dbReference>
<keyword evidence="6" id="KW-1185">Reference proteome</keyword>